<evidence type="ECO:0000256" key="1">
    <source>
        <dbReference type="SAM" id="MobiDB-lite"/>
    </source>
</evidence>
<feature type="region of interest" description="Disordered" evidence="1">
    <location>
        <begin position="98"/>
        <end position="123"/>
    </location>
</feature>
<accession>A0A0F7SK45</accession>
<organism evidence="2">
    <name type="scientific">Phaffia rhodozyma</name>
    <name type="common">Yeast</name>
    <name type="synonym">Xanthophyllomyces dendrorhous</name>
    <dbReference type="NCBI Taxonomy" id="264483"/>
    <lineage>
        <taxon>Eukaryota</taxon>
        <taxon>Fungi</taxon>
        <taxon>Dikarya</taxon>
        <taxon>Basidiomycota</taxon>
        <taxon>Agaricomycotina</taxon>
        <taxon>Tremellomycetes</taxon>
        <taxon>Cystofilobasidiales</taxon>
        <taxon>Mrakiaceae</taxon>
        <taxon>Phaffia</taxon>
    </lineage>
</organism>
<reference evidence="2" key="1">
    <citation type="submission" date="2014-08" db="EMBL/GenBank/DDBJ databases">
        <authorList>
            <person name="Sharma Rahul"/>
            <person name="Thines Marco"/>
        </authorList>
    </citation>
    <scope>NUCLEOTIDE SEQUENCE</scope>
</reference>
<sequence length="123" mass="13459">MRSLSSHNVLLRVFLSHSVIQKSKKQLIKAAACHTARWLQSFNRQAKPPFRTLSSRSFSHLIAQRALRPCSSVLPLFLGHPPELRGFVQVDGAPLVGPSGSRHDRSGCFLFTSSPPSGSGPDD</sequence>
<evidence type="ECO:0000313" key="2">
    <source>
        <dbReference type="EMBL" id="CED82482.1"/>
    </source>
</evidence>
<proteinExistence type="predicted"/>
<name>A0A0F7SK45_PHARH</name>
<dbReference type="EMBL" id="LN483124">
    <property type="protein sequence ID" value="CED82482.1"/>
    <property type="molecule type" value="Genomic_DNA"/>
</dbReference>
<protein>
    <submittedName>
        <fullName evidence="2">Uncharacterized protein</fullName>
    </submittedName>
</protein>
<dbReference type="AlphaFoldDB" id="A0A0F7SK45"/>
<feature type="compositionally biased region" description="Low complexity" evidence="1">
    <location>
        <begin position="113"/>
        <end position="123"/>
    </location>
</feature>